<feature type="region of interest" description="Disordered" evidence="1">
    <location>
        <begin position="133"/>
        <end position="176"/>
    </location>
</feature>
<evidence type="ECO:0000313" key="2">
    <source>
        <dbReference type="Proteomes" id="UP000694867"/>
    </source>
</evidence>
<dbReference type="RefSeq" id="XP_003740279.1">
    <property type="nucleotide sequence ID" value="XM_003740231.2"/>
</dbReference>
<dbReference type="AlphaFoldDB" id="A0AAJ6QQ30"/>
<accession>A0AAJ6QQ30</accession>
<name>A0AAJ6QQ30_9ACAR</name>
<dbReference type="Proteomes" id="UP000694867">
    <property type="component" value="Unplaced"/>
</dbReference>
<sequence>MPSPKHAKVKPCEAPSETEKSSAESLPKPTTSDEPSTAGNPSPEPVPEPSASDRPSTTESPSPESLLEACAPAGPSTTENPSPGPHTELSTSDSLSERAPRTPKPCYRIGDRFTVTRVRSPDLHVRFASTVEILNDDSDEDDSAQGAQTGSSSARSRPRTKKCFQWHHHKKNGKKK</sequence>
<dbReference type="GeneID" id="100909007"/>
<gene>
    <name evidence="3" type="primary">LOC100909007</name>
</gene>
<reference evidence="3" key="1">
    <citation type="submission" date="2025-08" db="UniProtKB">
        <authorList>
            <consortium name="RefSeq"/>
        </authorList>
    </citation>
    <scope>IDENTIFICATION</scope>
</reference>
<protein>
    <submittedName>
        <fullName evidence="3">Uncharacterized protein</fullName>
    </submittedName>
</protein>
<feature type="compositionally biased region" description="Basic residues" evidence="1">
    <location>
        <begin position="156"/>
        <end position="176"/>
    </location>
</feature>
<feature type="region of interest" description="Disordered" evidence="1">
    <location>
        <begin position="1"/>
        <end position="107"/>
    </location>
</feature>
<keyword evidence="2" id="KW-1185">Reference proteome</keyword>
<feature type="compositionally biased region" description="Polar residues" evidence="1">
    <location>
        <begin position="28"/>
        <end position="40"/>
    </location>
</feature>
<dbReference type="KEGG" id="goe:100909007"/>
<organism evidence="2 3">
    <name type="scientific">Galendromus occidentalis</name>
    <name type="common">western predatory mite</name>
    <dbReference type="NCBI Taxonomy" id="34638"/>
    <lineage>
        <taxon>Eukaryota</taxon>
        <taxon>Metazoa</taxon>
        <taxon>Ecdysozoa</taxon>
        <taxon>Arthropoda</taxon>
        <taxon>Chelicerata</taxon>
        <taxon>Arachnida</taxon>
        <taxon>Acari</taxon>
        <taxon>Parasitiformes</taxon>
        <taxon>Mesostigmata</taxon>
        <taxon>Gamasina</taxon>
        <taxon>Phytoseioidea</taxon>
        <taxon>Phytoseiidae</taxon>
        <taxon>Typhlodrominae</taxon>
        <taxon>Galendromus</taxon>
    </lineage>
</organism>
<proteinExistence type="predicted"/>
<feature type="compositionally biased region" description="Low complexity" evidence="1">
    <location>
        <begin position="144"/>
        <end position="155"/>
    </location>
</feature>
<evidence type="ECO:0000256" key="1">
    <source>
        <dbReference type="SAM" id="MobiDB-lite"/>
    </source>
</evidence>
<evidence type="ECO:0000313" key="3">
    <source>
        <dbReference type="RefSeq" id="XP_003740279.1"/>
    </source>
</evidence>
<feature type="compositionally biased region" description="Acidic residues" evidence="1">
    <location>
        <begin position="134"/>
        <end position="143"/>
    </location>
</feature>
<feature type="compositionally biased region" description="Low complexity" evidence="1">
    <location>
        <begin position="55"/>
        <end position="68"/>
    </location>
</feature>